<proteinExistence type="predicted"/>
<dbReference type="EMBL" id="SSTD01003301">
    <property type="protein sequence ID" value="TYK26885.1"/>
    <property type="molecule type" value="Genomic_DNA"/>
</dbReference>
<protein>
    <submittedName>
        <fullName evidence="1">Gag-pol polyprotein</fullName>
    </submittedName>
</protein>
<organism evidence="1 3">
    <name type="scientific">Cucumis melo var. makuwa</name>
    <name type="common">Oriental melon</name>
    <dbReference type="NCBI Taxonomy" id="1194695"/>
    <lineage>
        <taxon>Eukaryota</taxon>
        <taxon>Viridiplantae</taxon>
        <taxon>Streptophyta</taxon>
        <taxon>Embryophyta</taxon>
        <taxon>Tracheophyta</taxon>
        <taxon>Spermatophyta</taxon>
        <taxon>Magnoliopsida</taxon>
        <taxon>eudicotyledons</taxon>
        <taxon>Gunneridae</taxon>
        <taxon>Pentapetalae</taxon>
        <taxon>rosids</taxon>
        <taxon>fabids</taxon>
        <taxon>Cucurbitales</taxon>
        <taxon>Cucurbitaceae</taxon>
        <taxon>Benincaseae</taxon>
        <taxon>Cucumis</taxon>
    </lineage>
</organism>
<dbReference type="Proteomes" id="UP000321393">
    <property type="component" value="Unassembled WGS sequence"/>
</dbReference>
<evidence type="ECO:0000313" key="3">
    <source>
        <dbReference type="Proteomes" id="UP000321393"/>
    </source>
</evidence>
<dbReference type="AlphaFoldDB" id="A0A5A7UW34"/>
<sequence>MTGNQSFFSELTECSSGHVTFEDGAKGLKANLISVSQLCDQGYTINFSKEECIVTDINNNVLMSGTRQYHGFLGITMVANSQSSHLSNDELTSVLSQGTLSVWSVNEISVVSLSVKYVILHKIGITNWFSSSHASSAADQSQE</sequence>
<name>A0A5A7UW34_CUCMM</name>
<dbReference type="EMBL" id="SSTE01006781">
    <property type="protein sequence ID" value="KAA0058376.1"/>
    <property type="molecule type" value="Genomic_DNA"/>
</dbReference>
<evidence type="ECO:0000313" key="2">
    <source>
        <dbReference type="EMBL" id="TYK26885.1"/>
    </source>
</evidence>
<reference evidence="3 4" key="1">
    <citation type="submission" date="2019-08" db="EMBL/GenBank/DDBJ databases">
        <title>Draft genome sequences of two oriental melons (Cucumis melo L. var makuwa).</title>
        <authorList>
            <person name="Kwon S.-Y."/>
        </authorList>
    </citation>
    <scope>NUCLEOTIDE SEQUENCE [LARGE SCALE GENOMIC DNA]</scope>
    <source>
        <strain evidence="4">cv. Chang Bougi</strain>
        <strain evidence="3">cv. SW 3</strain>
        <tissue evidence="1">Leaf</tissue>
    </source>
</reference>
<accession>A0A5A7UW34</accession>
<gene>
    <name evidence="2" type="ORF">E5676_scaffold2133G00280</name>
    <name evidence="1" type="ORF">E6C27_scaffold409G00820</name>
</gene>
<comment type="caution">
    <text evidence="1">The sequence shown here is derived from an EMBL/GenBank/DDBJ whole genome shotgun (WGS) entry which is preliminary data.</text>
</comment>
<dbReference type="Proteomes" id="UP000321947">
    <property type="component" value="Unassembled WGS sequence"/>
</dbReference>
<evidence type="ECO:0000313" key="4">
    <source>
        <dbReference type="Proteomes" id="UP000321947"/>
    </source>
</evidence>
<evidence type="ECO:0000313" key="1">
    <source>
        <dbReference type="EMBL" id="KAA0058376.1"/>
    </source>
</evidence>
<dbReference type="OrthoDB" id="1932348at2759"/>